<dbReference type="Pfam" id="PF13143">
    <property type="entry name" value="DUF3986"/>
    <property type="match status" value="1"/>
</dbReference>
<dbReference type="RefSeq" id="WP_235355550.1">
    <property type="nucleotide sequence ID" value="NZ_JBNNIP010000009.1"/>
</dbReference>
<sequence>MKVSTEEKLHSLDDTMHLHVGYYEHGFDDEGVFFKSLETGRWLLFFDQKSYGVTLLKEYEKWNDLGLLIGEYLIEDDQIEVEGHKLFERFLKENSIVK</sequence>
<gene>
    <name evidence="1" type="ORF">B4127_2708</name>
</gene>
<reference evidence="1 2" key="1">
    <citation type="submission" date="2014-12" db="EMBL/GenBank/DDBJ databases">
        <title>Draft Genome Sequences of Five Spore-Forming Food Isolates of Bacillus pumilus.</title>
        <authorList>
            <person name="de Jong A."/>
            <person name="van Heel A.J."/>
            <person name="Montalban-Lopez M."/>
            <person name="Krawczyk A.O."/>
            <person name="Berendsen E.M."/>
            <person name="Wells-Bennik M."/>
            <person name="Kuipers O.P."/>
        </authorList>
    </citation>
    <scope>NUCLEOTIDE SEQUENCE [LARGE SCALE GENOMIC DNA]</scope>
    <source>
        <strain evidence="1 2">B4127</strain>
    </source>
</reference>
<dbReference type="EMBL" id="JXCL01000007">
    <property type="protein sequence ID" value="KIL23775.1"/>
    <property type="molecule type" value="Genomic_DNA"/>
</dbReference>
<accession>A0AB34QY21</accession>
<organism evidence="1 2">
    <name type="scientific">Bacillus pumilus</name>
    <name type="common">Bacillus mesentericus</name>
    <dbReference type="NCBI Taxonomy" id="1408"/>
    <lineage>
        <taxon>Bacteria</taxon>
        <taxon>Bacillati</taxon>
        <taxon>Bacillota</taxon>
        <taxon>Bacilli</taxon>
        <taxon>Bacillales</taxon>
        <taxon>Bacillaceae</taxon>
        <taxon>Bacillus</taxon>
    </lineage>
</organism>
<proteinExistence type="predicted"/>
<protein>
    <recommendedName>
        <fullName evidence="3">DUF3986 family protein</fullName>
    </recommendedName>
</protein>
<comment type="caution">
    <text evidence="1">The sequence shown here is derived from an EMBL/GenBank/DDBJ whole genome shotgun (WGS) entry which is preliminary data.</text>
</comment>
<dbReference type="Proteomes" id="UP000031978">
    <property type="component" value="Unassembled WGS sequence"/>
</dbReference>
<dbReference type="AlphaFoldDB" id="A0AB34QY21"/>
<dbReference type="InterPro" id="IPR025047">
    <property type="entry name" value="DUF3986"/>
</dbReference>
<evidence type="ECO:0000313" key="2">
    <source>
        <dbReference type="Proteomes" id="UP000031978"/>
    </source>
</evidence>
<evidence type="ECO:0000313" key="1">
    <source>
        <dbReference type="EMBL" id="KIL23775.1"/>
    </source>
</evidence>
<name>A0AB34QY21_BACPU</name>
<evidence type="ECO:0008006" key="3">
    <source>
        <dbReference type="Google" id="ProtNLM"/>
    </source>
</evidence>